<dbReference type="Proteomes" id="UP000653358">
    <property type="component" value="Unassembled WGS sequence"/>
</dbReference>
<dbReference type="RefSeq" id="WP_148603479.1">
    <property type="nucleotide sequence ID" value="NZ_RXYB01000008.1"/>
</dbReference>
<dbReference type="EMBL" id="WJBB01000006">
    <property type="protein sequence ID" value="MBC3796775.1"/>
    <property type="molecule type" value="Genomic_DNA"/>
</dbReference>
<gene>
    <name evidence="2" type="ORF">GH807_06890</name>
</gene>
<keyword evidence="1" id="KW-0812">Transmembrane</keyword>
<sequence length="140" mass="15152">MKKIIDNQRGVTLIETVVATAIIAILLVTLLGTLLFGQKMIVFTDTKNNAAAQAQNLVDGIMTQLGASTLPNDTVVDGATKMATSFDDSKKTTNPKQYYINEVTKSGTTIGYNIFARVYYNNGDSYVDLKAFAKKGGVFN</sequence>
<dbReference type="PROSITE" id="PS00409">
    <property type="entry name" value="PROKAR_NTER_METHYL"/>
    <property type="match status" value="1"/>
</dbReference>
<keyword evidence="3" id="KW-1185">Reference proteome</keyword>
<feature type="transmembrane region" description="Helical" evidence="1">
    <location>
        <begin position="12"/>
        <end position="36"/>
    </location>
</feature>
<keyword evidence="1" id="KW-0472">Membrane</keyword>
<organism evidence="2 3">
    <name type="scientific">Acetobacterium tundrae</name>
    <dbReference type="NCBI Taxonomy" id="132932"/>
    <lineage>
        <taxon>Bacteria</taxon>
        <taxon>Bacillati</taxon>
        <taxon>Bacillota</taxon>
        <taxon>Clostridia</taxon>
        <taxon>Eubacteriales</taxon>
        <taxon>Eubacteriaceae</taxon>
        <taxon>Acetobacterium</taxon>
    </lineage>
</organism>
<proteinExistence type="predicted"/>
<comment type="caution">
    <text evidence="2">The sequence shown here is derived from an EMBL/GenBank/DDBJ whole genome shotgun (WGS) entry which is preliminary data.</text>
</comment>
<dbReference type="NCBIfam" id="TIGR02532">
    <property type="entry name" value="IV_pilin_GFxxxE"/>
    <property type="match status" value="1"/>
</dbReference>
<dbReference type="InterPro" id="IPR012902">
    <property type="entry name" value="N_methyl_site"/>
</dbReference>
<dbReference type="Pfam" id="PF07963">
    <property type="entry name" value="N_methyl"/>
    <property type="match status" value="1"/>
</dbReference>
<protein>
    <submittedName>
        <fullName evidence="2">Prepilin-type N-terminal cleavage/methylation domain-containing protein</fullName>
    </submittedName>
</protein>
<evidence type="ECO:0000256" key="1">
    <source>
        <dbReference type="SAM" id="Phobius"/>
    </source>
</evidence>
<keyword evidence="1" id="KW-1133">Transmembrane helix</keyword>
<evidence type="ECO:0000313" key="2">
    <source>
        <dbReference type="EMBL" id="MBC3796775.1"/>
    </source>
</evidence>
<name>A0ABR6WJW9_9FIRM</name>
<evidence type="ECO:0000313" key="3">
    <source>
        <dbReference type="Proteomes" id="UP000653358"/>
    </source>
</evidence>
<reference evidence="2 3" key="1">
    <citation type="journal article" date="2020" name="mSystems">
        <title>Defining Genomic and Predicted Metabolic Features of the Acetobacterium Genus.</title>
        <authorList>
            <person name="Ross D.E."/>
            <person name="Marshall C.W."/>
            <person name="Gulliver D."/>
            <person name="May H.D."/>
            <person name="Norman R.S."/>
        </authorList>
    </citation>
    <scope>NUCLEOTIDE SEQUENCE [LARGE SCALE GENOMIC DNA]</scope>
    <source>
        <strain evidence="2 3">DSM 9173</strain>
    </source>
</reference>
<accession>A0ABR6WJW9</accession>